<keyword evidence="9" id="KW-1185">Reference proteome</keyword>
<comment type="subcellular location">
    <subcellularLocation>
        <location evidence="3">Cell outer membrane</location>
        <topology evidence="3">Multi-pass membrane protein</topology>
    </subcellularLocation>
</comment>
<gene>
    <name evidence="8" type="ORF">KOF26_06960</name>
</gene>
<keyword evidence="8" id="KW-0675">Receptor</keyword>
<proteinExistence type="inferred from homology"/>
<feature type="chain" id="PRO_5045914364" evidence="5">
    <location>
        <begin position="26"/>
        <end position="744"/>
    </location>
</feature>
<dbReference type="InterPro" id="IPR012910">
    <property type="entry name" value="Plug_dom"/>
</dbReference>
<dbReference type="RefSeq" id="WP_216322315.1">
    <property type="nucleotide sequence ID" value="NZ_JAHKRT010000003.1"/>
</dbReference>
<evidence type="ECO:0000256" key="3">
    <source>
        <dbReference type="PROSITE-ProRule" id="PRU01360"/>
    </source>
</evidence>
<dbReference type="InterPro" id="IPR039426">
    <property type="entry name" value="TonB-dep_rcpt-like"/>
</dbReference>
<keyword evidence="3 4" id="KW-0472">Membrane</keyword>
<evidence type="ECO:0000259" key="7">
    <source>
        <dbReference type="Pfam" id="PF07715"/>
    </source>
</evidence>
<dbReference type="PANTHER" id="PTHR32552:SF81">
    <property type="entry name" value="TONB-DEPENDENT OUTER MEMBRANE RECEPTOR"/>
    <property type="match status" value="1"/>
</dbReference>
<evidence type="ECO:0000256" key="1">
    <source>
        <dbReference type="ARBA" id="ARBA00023065"/>
    </source>
</evidence>
<dbReference type="EMBL" id="JAHKRT010000003">
    <property type="protein sequence ID" value="MBU3077606.1"/>
    <property type="molecule type" value="Genomic_DNA"/>
</dbReference>
<evidence type="ECO:0000313" key="8">
    <source>
        <dbReference type="EMBL" id="MBU3077606.1"/>
    </source>
</evidence>
<dbReference type="Pfam" id="PF07715">
    <property type="entry name" value="Plug"/>
    <property type="match status" value="1"/>
</dbReference>
<keyword evidence="5" id="KW-0732">Signal</keyword>
<comment type="caution">
    <text evidence="8">The sequence shown here is derived from an EMBL/GenBank/DDBJ whole genome shotgun (WGS) entry which is preliminary data.</text>
</comment>
<dbReference type="Pfam" id="PF00593">
    <property type="entry name" value="TonB_dep_Rec_b-barrel"/>
    <property type="match status" value="1"/>
</dbReference>
<keyword evidence="3" id="KW-0813">Transport</keyword>
<dbReference type="PROSITE" id="PS52016">
    <property type="entry name" value="TONB_DEPENDENT_REC_3"/>
    <property type="match status" value="1"/>
</dbReference>
<dbReference type="Proteomes" id="UP000776276">
    <property type="component" value="Unassembled WGS sequence"/>
</dbReference>
<keyword evidence="3" id="KW-1134">Transmembrane beta strand</keyword>
<evidence type="ECO:0000256" key="5">
    <source>
        <dbReference type="SAM" id="SignalP"/>
    </source>
</evidence>
<protein>
    <submittedName>
        <fullName evidence="8">TonB-dependent receptor</fullName>
    </submittedName>
</protein>
<comment type="similarity">
    <text evidence="3 4">Belongs to the TonB-dependent receptor family.</text>
</comment>
<name>A0ABS6BIG9_9SPHN</name>
<evidence type="ECO:0000313" key="9">
    <source>
        <dbReference type="Proteomes" id="UP000776276"/>
    </source>
</evidence>
<reference evidence="8 9" key="1">
    <citation type="submission" date="2021-06" db="EMBL/GenBank/DDBJ databases">
        <title>Sphingomonas sp. XMGL2, whole genome shotgun sequencing project.</title>
        <authorList>
            <person name="Zhao G."/>
            <person name="Shen L."/>
        </authorList>
    </citation>
    <scope>NUCLEOTIDE SEQUENCE [LARGE SCALE GENOMIC DNA]</scope>
    <source>
        <strain evidence="8 9">XMGL2</strain>
    </source>
</reference>
<keyword evidence="3" id="KW-0998">Cell outer membrane</keyword>
<organism evidence="8 9">
    <name type="scientific">Sphingomonas quercus</name>
    <dbReference type="NCBI Taxonomy" id="2842451"/>
    <lineage>
        <taxon>Bacteria</taxon>
        <taxon>Pseudomonadati</taxon>
        <taxon>Pseudomonadota</taxon>
        <taxon>Alphaproteobacteria</taxon>
        <taxon>Sphingomonadales</taxon>
        <taxon>Sphingomonadaceae</taxon>
        <taxon>Sphingomonas</taxon>
    </lineage>
</organism>
<evidence type="ECO:0000259" key="6">
    <source>
        <dbReference type="Pfam" id="PF00593"/>
    </source>
</evidence>
<evidence type="ECO:0000256" key="2">
    <source>
        <dbReference type="ARBA" id="ARBA00023077"/>
    </source>
</evidence>
<evidence type="ECO:0000256" key="4">
    <source>
        <dbReference type="RuleBase" id="RU003357"/>
    </source>
</evidence>
<feature type="signal peptide" evidence="5">
    <location>
        <begin position="1"/>
        <end position="25"/>
    </location>
</feature>
<dbReference type="PANTHER" id="PTHR32552">
    <property type="entry name" value="FERRICHROME IRON RECEPTOR-RELATED"/>
    <property type="match status" value="1"/>
</dbReference>
<dbReference type="InterPro" id="IPR000531">
    <property type="entry name" value="Beta-barrel_TonB"/>
</dbReference>
<feature type="domain" description="TonB-dependent receptor-like beta-barrel" evidence="6">
    <location>
        <begin position="253"/>
        <end position="711"/>
    </location>
</feature>
<keyword evidence="2 4" id="KW-0798">TonB box</keyword>
<accession>A0ABS6BIG9</accession>
<sequence length="744" mass="82093">MQLRSATVGVLVALLASTAATPGHAQPAATAAPPEEPADIIVTGEKTDRSIQKTPTSVRVFTREDIERENLTNVFDLFRRTANVSTTFDDQGFTIRGIANDNVTGVGTGDLATVYLDGSPLPRAALQGPLDLWDLEAVEVLRGPQSTLQGRNALAGSVILRTTAPGFDWSGRARAILTDTGGERRFGAALGGPIVANEIAFRIAGEHLRKKGYVTNETLGDTRAGFRDGDNIRAKLLVTPAALPGFRLVAGYLHDVHSNGVAYSFDDYPGAFNHRITLGNRPTTDRTRTDIGTLDASYALTSALSINAVSTFNRIRTATVYDGDDLPEDSAYGDFRQDQRTFTQEVRLNLDTDRFDALLGGYYSHLDNKRDRSHSVFKLRPVQDLGLPDTISGFYPAELVIDTNQFYPQTVRNLALFGDATWDVLPRLKLRAGFRYDHERQVRANNNAVTLATPLPDPAAFGPLAPTIRMINGLIDAQLSAANAFSPPATTNFDAFLPKAGLTYEFSDDASVAATVQRGYRSGGSGVNPGRGALYTYRPEFTWNYELALRSLWLDRRLSVNANMFYIDWKDQQVNAQLSSNRYDYETINAGSSRVWGGELELRYRPSRTWDLYASAGYSKTRFKELDISDRGGGNLSGEEFPFAPRWTLAGGVSWQHPRGWTADANVSYRSAAYESVLDQTERQLPGYAFVNGKIGWQNDRYGAFVTARNLFDARNLGYTYRNIRQESQFGEPRVIGILLQGRF</sequence>
<feature type="domain" description="TonB-dependent receptor plug" evidence="7">
    <location>
        <begin position="51"/>
        <end position="156"/>
    </location>
</feature>
<keyword evidence="3" id="KW-0812">Transmembrane</keyword>
<keyword evidence="1" id="KW-0406">Ion transport</keyword>